<dbReference type="EMBL" id="SAWY01000026">
    <property type="protein sequence ID" value="TPH14217.1"/>
    <property type="molecule type" value="Genomic_DNA"/>
</dbReference>
<sequence>MKLSSLSKASVLLCLSASTVLSPTFAQTRQADTNSQLSSVVSAGQSITESAAESQRKVNQLSEQKLTKLQQFNTVTKELDGLNVYNQQMQAQLDNQMTELSQLADSMEQVSIIERQISPLMARMISTLEEFVVLDVPFLEEERSKRINDLNAMMSRADIAVSEKFRRVLEAYQVEVDYGRTIEAYSGLLTLNGQQTDVDFLRVGRVSLMYQTRDGSQLGQWQQDKQQWQPLSQDYRLGINKALRIARKQLAPDLMLIPLSSTSTSGAE</sequence>
<name>A0A502L1C0_9GAMM</name>
<dbReference type="RefSeq" id="WP_140603885.1">
    <property type="nucleotide sequence ID" value="NZ_SAWY01000026.1"/>
</dbReference>
<reference evidence="2 3" key="1">
    <citation type="submission" date="2019-01" db="EMBL/GenBank/DDBJ databases">
        <title>Litorilituus lipolytica sp. nov., isolated from intertidal sand of the Yellow Sea in China.</title>
        <authorList>
            <person name="Liu A."/>
        </authorList>
    </citation>
    <scope>NUCLEOTIDE SEQUENCE [LARGE SCALE GENOMIC DNA]</scope>
    <source>
        <strain evidence="2 3">RZ04</strain>
    </source>
</reference>
<dbReference type="PIRSF" id="PIRSF028069">
    <property type="entry name" value="UCP028069"/>
    <property type="match status" value="1"/>
</dbReference>
<protein>
    <submittedName>
        <fullName evidence="2">DUF3450 domain-containing protein</fullName>
    </submittedName>
</protein>
<feature type="chain" id="PRO_5021343555" evidence="1">
    <location>
        <begin position="27"/>
        <end position="268"/>
    </location>
</feature>
<gene>
    <name evidence="2" type="ORF">EPA86_11870</name>
</gene>
<evidence type="ECO:0000256" key="1">
    <source>
        <dbReference type="SAM" id="SignalP"/>
    </source>
</evidence>
<keyword evidence="3" id="KW-1185">Reference proteome</keyword>
<dbReference type="AlphaFoldDB" id="A0A502L1C0"/>
<dbReference type="OrthoDB" id="5880116at2"/>
<accession>A0A502L1C0</accession>
<dbReference type="Proteomes" id="UP000315303">
    <property type="component" value="Unassembled WGS sequence"/>
</dbReference>
<dbReference type="Pfam" id="PF11932">
    <property type="entry name" value="DUF3450"/>
    <property type="match status" value="1"/>
</dbReference>
<organism evidence="2 3">
    <name type="scientific">Litorilituus lipolyticus</name>
    <dbReference type="NCBI Taxonomy" id="2491017"/>
    <lineage>
        <taxon>Bacteria</taxon>
        <taxon>Pseudomonadati</taxon>
        <taxon>Pseudomonadota</taxon>
        <taxon>Gammaproteobacteria</taxon>
        <taxon>Alteromonadales</taxon>
        <taxon>Colwelliaceae</taxon>
        <taxon>Litorilituus</taxon>
    </lineage>
</organism>
<dbReference type="InterPro" id="IPR016866">
    <property type="entry name" value="UCP028069"/>
</dbReference>
<keyword evidence="1" id="KW-0732">Signal</keyword>
<comment type="caution">
    <text evidence="2">The sequence shown here is derived from an EMBL/GenBank/DDBJ whole genome shotgun (WGS) entry which is preliminary data.</text>
</comment>
<evidence type="ECO:0000313" key="2">
    <source>
        <dbReference type="EMBL" id="TPH14217.1"/>
    </source>
</evidence>
<feature type="signal peptide" evidence="1">
    <location>
        <begin position="1"/>
        <end position="26"/>
    </location>
</feature>
<evidence type="ECO:0000313" key="3">
    <source>
        <dbReference type="Proteomes" id="UP000315303"/>
    </source>
</evidence>
<proteinExistence type="predicted"/>